<proteinExistence type="inferred from homology"/>
<evidence type="ECO:0000256" key="6">
    <source>
        <dbReference type="SAM" id="Phobius"/>
    </source>
</evidence>
<evidence type="ECO:0000256" key="5">
    <source>
        <dbReference type="ARBA" id="ARBA00023136"/>
    </source>
</evidence>
<keyword evidence="5 6" id="KW-0472">Membrane</keyword>
<gene>
    <name evidence="7" type="ORF">BTW07_09165</name>
</gene>
<evidence type="ECO:0000256" key="2">
    <source>
        <dbReference type="ARBA" id="ARBA00008974"/>
    </source>
</evidence>
<feature type="transmembrane region" description="Helical" evidence="6">
    <location>
        <begin position="133"/>
        <end position="151"/>
    </location>
</feature>
<feature type="transmembrane region" description="Helical" evidence="6">
    <location>
        <begin position="262"/>
        <end position="283"/>
    </location>
</feature>
<feature type="transmembrane region" description="Helical" evidence="6">
    <location>
        <begin position="199"/>
        <end position="218"/>
    </location>
</feature>
<dbReference type="STRING" id="404433.BTW07_09165"/>
<name>A0A1Q8SSB8_9GAMM</name>
<feature type="transmembrane region" description="Helical" evidence="6">
    <location>
        <begin position="331"/>
        <end position="353"/>
    </location>
</feature>
<feature type="transmembrane region" description="Helical" evidence="6">
    <location>
        <begin position="308"/>
        <end position="325"/>
    </location>
</feature>
<dbReference type="InterPro" id="IPR001248">
    <property type="entry name" value="Pur-cyt_permease"/>
</dbReference>
<dbReference type="Proteomes" id="UP000186878">
    <property type="component" value="Unassembled WGS sequence"/>
</dbReference>
<accession>A0A1Q8SSB8</accession>
<feature type="transmembrane region" description="Helical" evidence="6">
    <location>
        <begin position="365"/>
        <end position="387"/>
    </location>
</feature>
<dbReference type="EMBL" id="MSDO01000011">
    <property type="protein sequence ID" value="OLO04321.1"/>
    <property type="molecule type" value="Genomic_DNA"/>
</dbReference>
<comment type="caution">
    <text evidence="7">The sequence shown here is derived from an EMBL/GenBank/DDBJ whole genome shotgun (WGS) entry which is preliminary data.</text>
</comment>
<dbReference type="NCBIfam" id="NF008241">
    <property type="entry name" value="PRK11017.1"/>
    <property type="match status" value="1"/>
</dbReference>
<keyword evidence="3 6" id="KW-0812">Transmembrane</keyword>
<dbReference type="RefSeq" id="WP_075569881.1">
    <property type="nucleotide sequence ID" value="NZ_MSDO01000011.1"/>
</dbReference>
<feature type="transmembrane region" description="Helical" evidence="6">
    <location>
        <begin position="158"/>
        <end position="179"/>
    </location>
</feature>
<dbReference type="CDD" id="cd11484">
    <property type="entry name" value="SLC-NCS1sbd_CobB-like"/>
    <property type="match status" value="1"/>
</dbReference>
<comment type="subcellular location">
    <subcellularLocation>
        <location evidence="1">Membrane</location>
        <topology evidence="1">Multi-pass membrane protein</topology>
    </subcellularLocation>
</comment>
<dbReference type="OrthoDB" id="5487344at2"/>
<evidence type="ECO:0000256" key="4">
    <source>
        <dbReference type="ARBA" id="ARBA00022989"/>
    </source>
</evidence>
<dbReference type="AlphaFoldDB" id="A0A1Q8SSB8"/>
<comment type="similarity">
    <text evidence="2">Belongs to the purine-cytosine permease (2.A.39) family.</text>
</comment>
<evidence type="ECO:0000256" key="1">
    <source>
        <dbReference type="ARBA" id="ARBA00004141"/>
    </source>
</evidence>
<sequence length="420" mass="44047">MPLPQADNDYPLSEVPDDARKPFASLTLLLLGFTFFTATMFAGGQLGAAFPLGELLALIVVGNLLLGIYAAAIAGIAARSGLSTALMSRFALGERGSALSDLLLGITQVGWYAWGVATIANVLVSTLGLAPDWATPLMVVFGFGFCLTAFIGYRGLALLSNVAVPAMALLIAISMIIAWRDGGGWTGLAANAPSAELGWAAGITIIFGTFVSGATQASNWSRFARTPRQAITATLLAFFIGNGLMVLIGAVGAFVYQQPDVVEVLILQGLSVVGLAMLFLNLWTTQDNTIYNFAAAGCNLLRTRQRGWVTLGGAAIGTLLALAGMDTLLVPFLIALGTCIPPLGGIIIADYVFLRRGHYPRLDAARLPAFHLPGLGAYALATLGAWFSPWVPPLVGIALALALYPLCCRCLGQRSMKPVL</sequence>
<dbReference type="PANTHER" id="PTHR30569">
    <property type="entry name" value="CYTOSINE TRANSPORTER CODB"/>
    <property type="match status" value="1"/>
</dbReference>
<dbReference type="InterPro" id="IPR030191">
    <property type="entry name" value="CodB"/>
</dbReference>
<feature type="transmembrane region" description="Helical" evidence="6">
    <location>
        <begin position="393"/>
        <end position="412"/>
    </location>
</feature>
<protein>
    <submittedName>
        <fullName evidence="7">Cytosine permease</fullName>
    </submittedName>
</protein>
<keyword evidence="4 6" id="KW-1133">Transmembrane helix</keyword>
<feature type="transmembrane region" description="Helical" evidence="6">
    <location>
        <begin position="55"/>
        <end position="78"/>
    </location>
</feature>
<dbReference type="Pfam" id="PF02133">
    <property type="entry name" value="Transp_cyt_pur"/>
    <property type="match status" value="1"/>
</dbReference>
<evidence type="ECO:0000313" key="8">
    <source>
        <dbReference type="Proteomes" id="UP000186878"/>
    </source>
</evidence>
<dbReference type="GO" id="GO:0005886">
    <property type="term" value="C:plasma membrane"/>
    <property type="evidence" value="ECO:0007669"/>
    <property type="project" value="TreeGrafter"/>
</dbReference>
<reference evidence="7 8" key="1">
    <citation type="submission" date="2016-12" db="EMBL/GenBank/DDBJ databases">
        <title>Draft genome sequences of strains Salinicola socius SMB35, Salinicola sp. MH3R3-1 and Chromohalobacter sp. SMB17 from the Verkhnekamsk potash mining region of Russia.</title>
        <authorList>
            <person name="Mavrodi D.V."/>
            <person name="Olsson B.E."/>
            <person name="Korsakova E.S."/>
            <person name="Pyankova A."/>
            <person name="Mavrodi O.V."/>
            <person name="Plotnikova E.G."/>
        </authorList>
    </citation>
    <scope>NUCLEOTIDE SEQUENCE [LARGE SCALE GENOMIC DNA]</scope>
    <source>
        <strain evidence="7 8">SMB35</strain>
    </source>
</reference>
<feature type="transmembrane region" description="Helical" evidence="6">
    <location>
        <begin position="23"/>
        <end position="43"/>
    </location>
</feature>
<dbReference type="PANTHER" id="PTHR30569:SF0">
    <property type="entry name" value="CYTOSINE PERMEASE"/>
    <property type="match status" value="1"/>
</dbReference>
<feature type="transmembrane region" description="Helical" evidence="6">
    <location>
        <begin position="99"/>
        <end position="127"/>
    </location>
</feature>
<dbReference type="Gene3D" id="1.10.4160.10">
    <property type="entry name" value="Hydantoin permease"/>
    <property type="match status" value="1"/>
</dbReference>
<feature type="transmembrane region" description="Helical" evidence="6">
    <location>
        <begin position="230"/>
        <end position="256"/>
    </location>
</feature>
<evidence type="ECO:0000256" key="3">
    <source>
        <dbReference type="ARBA" id="ARBA00022692"/>
    </source>
</evidence>
<organism evidence="7 8">
    <name type="scientific">Salinicola socius</name>
    <dbReference type="NCBI Taxonomy" id="404433"/>
    <lineage>
        <taxon>Bacteria</taxon>
        <taxon>Pseudomonadati</taxon>
        <taxon>Pseudomonadota</taxon>
        <taxon>Gammaproteobacteria</taxon>
        <taxon>Oceanospirillales</taxon>
        <taxon>Halomonadaceae</taxon>
        <taxon>Salinicola</taxon>
    </lineage>
</organism>
<keyword evidence="8" id="KW-1185">Reference proteome</keyword>
<evidence type="ECO:0000313" key="7">
    <source>
        <dbReference type="EMBL" id="OLO04321.1"/>
    </source>
</evidence>
<dbReference type="GO" id="GO:0015209">
    <property type="term" value="F:cytosine transmembrane transporter activity"/>
    <property type="evidence" value="ECO:0007669"/>
    <property type="project" value="InterPro"/>
</dbReference>